<evidence type="ECO:0000313" key="1">
    <source>
        <dbReference type="EMBL" id="SPQ00919.1"/>
    </source>
</evidence>
<name>A0A2U3QHT9_9BACT</name>
<gene>
    <name evidence="1" type="ORF">NBG4_380007</name>
</gene>
<dbReference type="Proteomes" id="UP000245125">
    <property type="component" value="Unassembled WGS sequence"/>
</dbReference>
<sequence length="316" mass="34828">MRKVTRDSVEMFLRNALCFSLFFILLLPVSSWAHGFAGQRFFPTTFQVDDPFISDEFSILINHMKGPDAKTTEIDIDYSKRLLPNFGLEFHEAYLHQKASDGSSANGWDNLGIGAKWQFLTNAPHELILSVGMDFDIGGTGAHQIAESFSIISPAFFFGKGFGDLPESVQYLRPFAITGMVGPNFPTRSGNNSIDPDTGKTIVERNPTTLTWAFSLQYSLIYLQSFVKDIGLGNPFKRMILVTEFPMETCMSAECKGQITGTINPGIVWAGKFMELGIAAQIPVNSRSGSSVGVLGLLHLFIDDLFPKSLGGPIFQ</sequence>
<dbReference type="EMBL" id="OUUY01000084">
    <property type="protein sequence ID" value="SPQ00919.1"/>
    <property type="molecule type" value="Genomic_DNA"/>
</dbReference>
<organism evidence="1 2">
    <name type="scientific">Candidatus Sulfobium mesophilum</name>
    <dbReference type="NCBI Taxonomy" id="2016548"/>
    <lineage>
        <taxon>Bacteria</taxon>
        <taxon>Pseudomonadati</taxon>
        <taxon>Nitrospirota</taxon>
        <taxon>Nitrospiria</taxon>
        <taxon>Nitrospirales</taxon>
        <taxon>Nitrospiraceae</taxon>
        <taxon>Candidatus Sulfobium</taxon>
    </lineage>
</organism>
<proteinExistence type="predicted"/>
<keyword evidence="2" id="KW-1185">Reference proteome</keyword>
<evidence type="ECO:0000313" key="2">
    <source>
        <dbReference type="Proteomes" id="UP000245125"/>
    </source>
</evidence>
<protein>
    <submittedName>
        <fullName evidence="1">Uncharacterized protein</fullName>
    </submittedName>
</protein>
<dbReference type="OrthoDB" id="5791911at2"/>
<dbReference type="AlphaFoldDB" id="A0A2U3QHT9"/>
<accession>A0A2U3QHT9</accession>
<reference evidence="2" key="1">
    <citation type="submission" date="2018-03" db="EMBL/GenBank/DDBJ databases">
        <authorList>
            <person name="Zecchin S."/>
        </authorList>
    </citation>
    <scope>NUCLEOTIDE SEQUENCE [LARGE SCALE GENOMIC DNA]</scope>
</reference>